<dbReference type="Pfam" id="PF19838">
    <property type="entry name" value="LptD_2"/>
    <property type="match status" value="1"/>
</dbReference>
<dbReference type="PANTHER" id="PTHR30189:SF1">
    <property type="entry name" value="LPS-ASSEMBLY PROTEIN LPTD"/>
    <property type="match status" value="1"/>
</dbReference>
<evidence type="ECO:0000259" key="3">
    <source>
        <dbReference type="Pfam" id="PF19838"/>
    </source>
</evidence>
<dbReference type="EMBL" id="CAJRAU010000010">
    <property type="protein sequence ID" value="CAG5074331.1"/>
    <property type="molecule type" value="Genomic_DNA"/>
</dbReference>
<feature type="transmembrane region" description="Helical" evidence="2">
    <location>
        <begin position="30"/>
        <end position="46"/>
    </location>
</feature>
<comment type="caution">
    <text evidence="4">The sequence shown here is derived from an EMBL/GenBank/DDBJ whole genome shotgun (WGS) entry which is preliminary data.</text>
</comment>
<feature type="domain" description="LPS-assembly protein LptD central" evidence="3">
    <location>
        <begin position="273"/>
        <end position="787"/>
    </location>
</feature>
<name>A0ABM8UXF6_9BACT</name>
<keyword evidence="5" id="KW-1185">Reference proteome</keyword>
<feature type="compositionally biased region" description="Polar residues" evidence="1">
    <location>
        <begin position="61"/>
        <end position="87"/>
    </location>
</feature>
<proteinExistence type="predicted"/>
<evidence type="ECO:0000256" key="1">
    <source>
        <dbReference type="SAM" id="MobiDB-lite"/>
    </source>
</evidence>
<evidence type="ECO:0000256" key="2">
    <source>
        <dbReference type="SAM" id="Phobius"/>
    </source>
</evidence>
<evidence type="ECO:0000313" key="4">
    <source>
        <dbReference type="EMBL" id="CAG5074331.1"/>
    </source>
</evidence>
<organism evidence="4 5">
    <name type="scientific">Dyadobacter linearis</name>
    <dbReference type="NCBI Taxonomy" id="2823330"/>
    <lineage>
        <taxon>Bacteria</taxon>
        <taxon>Pseudomonadati</taxon>
        <taxon>Bacteroidota</taxon>
        <taxon>Cytophagia</taxon>
        <taxon>Cytophagales</taxon>
        <taxon>Spirosomataceae</taxon>
        <taxon>Dyadobacter</taxon>
    </lineage>
</organism>
<sequence>MGRYSLEVSLLILISNAKILYLLKLKRKAIIISSVVAAFLLFSTLACVQQRSKGSGKNKSKQAVSSSEKQTSDSLLTANQKSGTDTLGTGEDRTSQPLTPADSLNKNISADSTAADTISNPDDLQNVVEYTSEDSTIMDAVLKQVHLYGNAEVNYGTINLKANYIRLNWVTNEVYAIGTYDSTSKKMVGDPIFQDGPETYNTKEIRYNFKSQKALIQGIVTQEGDGNIRGEKVKKDAEGNFYIRHSMYTTCNLTHPHYFINAPKIKMVNKKQVISGPFNLVISDVPLPIALPFGFFPFPKKKESGTSGIIFPTYGEEPNGRGFYLREGGYYFAISEYVNAIVTGQIYSTGSWGLGVASTYIRRYQYSGNFALRFNKNKPSDEVDRLLGRGVTNDFSVVWSHAPRPRGNSQFSANVNVSSNSYNQLQEFNTERYTSNVASSSVQYNRTFGQYARAAASLRVNQNFGQIDPVTERRTNGKTNVSTDFSFGINQIAPFALKGGRGKWYESFRLGLDFSGNYALTNSLTAIDTSFSRLGFQISNTVDTSRVGIAKVVPFNLNNLPDMLKDAQFTGRYSLPISLPNFKVLRFVNVTPSLSLQGEVFTKQYNYSVDSLTNRVRIDTLNQAGTEYSYNFGAGVNTRFYGTFFIGGKRLEAIRHTVIPSLSFTYTPDFTGDAFGFYQKVSVRNRKDEIQDYSLSRFRGIGTGVGNGRASSVISFSLNNSFEMKLKSKSDTAATQFEKISLLDNLSVGGSYNLLADSLNLSNITVNANARVGRNLNLNFNMNLDPYAYEANPRILSNQVGTKVNRYAITQGQGLAKLQNLGFTLGTSFSPKGSDKTKTPPVNGADPDAEIKQEQREYIEQNPELYVDFNVPWNLSLNYNFGLSKPGLSKATLIQAVQATGDLSLSKNFKVSVSTGFDFTAFSPTITQLTLYRDLHCWDMSFSWTPFAGSAARVSNYNFTLKVKSALLQDLKVTRRRSFYDRSAY</sequence>
<keyword evidence="2" id="KW-0812">Transmembrane</keyword>
<keyword evidence="2" id="KW-0472">Membrane</keyword>
<evidence type="ECO:0000313" key="5">
    <source>
        <dbReference type="Proteomes" id="UP000679725"/>
    </source>
</evidence>
<dbReference type="Proteomes" id="UP000679725">
    <property type="component" value="Unassembled WGS sequence"/>
</dbReference>
<reference evidence="4 5" key="1">
    <citation type="submission" date="2021-04" db="EMBL/GenBank/DDBJ databases">
        <authorList>
            <person name="Rodrigo-Torres L."/>
            <person name="Arahal R. D."/>
            <person name="Lucena T."/>
        </authorList>
    </citation>
    <scope>NUCLEOTIDE SEQUENCE [LARGE SCALE GENOMIC DNA]</scope>
    <source>
        <strain evidence="4 5">CECT 9623</strain>
    </source>
</reference>
<accession>A0ABM8UXF6</accession>
<protein>
    <submittedName>
        <fullName evidence="4">LPS-assembly protein LptD</fullName>
    </submittedName>
</protein>
<feature type="region of interest" description="Disordered" evidence="1">
    <location>
        <begin position="54"/>
        <end position="106"/>
    </location>
</feature>
<feature type="transmembrane region" description="Helical" evidence="2">
    <location>
        <begin position="6"/>
        <end position="23"/>
    </location>
</feature>
<gene>
    <name evidence="4" type="primary">lptD_2</name>
    <name evidence="4" type="ORF">DYBT9623_05046</name>
</gene>
<keyword evidence="2" id="KW-1133">Transmembrane helix</keyword>
<dbReference type="PANTHER" id="PTHR30189">
    <property type="entry name" value="LPS-ASSEMBLY PROTEIN"/>
    <property type="match status" value="1"/>
</dbReference>
<dbReference type="InterPro" id="IPR045659">
    <property type="entry name" value="LptD_2"/>
</dbReference>
<feature type="compositionally biased region" description="Polar residues" evidence="1">
    <location>
        <begin position="95"/>
        <end position="106"/>
    </location>
</feature>
<dbReference type="InterPro" id="IPR050218">
    <property type="entry name" value="LptD"/>
</dbReference>